<dbReference type="EMBL" id="MN740080">
    <property type="protein sequence ID" value="QHT87060.1"/>
    <property type="molecule type" value="Genomic_DNA"/>
</dbReference>
<sequence length="167" mass="19466">MGYTYLATLLETMAKDPAFMNVAYKLNTYSKSNPAYIVWWNLLNQLYKTKYNKPGLNFQVCKSNQQVIYNYELSPAQVINLIRQPFPELQLALNHHTCNKIKSFDAEEKKRISVEIQGLLTKGYGLDERFGFVSGSRERYLAKVFYRRGMFPTPNTIIFKLSQNVKK</sequence>
<organism evidence="1">
    <name type="scientific">viral metagenome</name>
    <dbReference type="NCBI Taxonomy" id="1070528"/>
    <lineage>
        <taxon>unclassified sequences</taxon>
        <taxon>metagenomes</taxon>
        <taxon>organismal metagenomes</taxon>
    </lineage>
</organism>
<evidence type="ECO:0000313" key="1">
    <source>
        <dbReference type="EMBL" id="QHT87060.1"/>
    </source>
</evidence>
<accession>A0A6C0I399</accession>
<proteinExistence type="predicted"/>
<protein>
    <submittedName>
        <fullName evidence="1">Uncharacterized protein</fullName>
    </submittedName>
</protein>
<dbReference type="AlphaFoldDB" id="A0A6C0I399"/>
<reference evidence="1" key="1">
    <citation type="journal article" date="2020" name="Nature">
        <title>Giant virus diversity and host interactions through global metagenomics.</title>
        <authorList>
            <person name="Schulz F."/>
            <person name="Roux S."/>
            <person name="Paez-Espino D."/>
            <person name="Jungbluth S."/>
            <person name="Walsh D.A."/>
            <person name="Denef V.J."/>
            <person name="McMahon K.D."/>
            <person name="Konstantinidis K.T."/>
            <person name="Eloe-Fadrosh E.A."/>
            <person name="Kyrpides N.C."/>
            <person name="Woyke T."/>
        </authorList>
    </citation>
    <scope>NUCLEOTIDE SEQUENCE</scope>
    <source>
        <strain evidence="1">GVMAG-M-3300023184-18</strain>
    </source>
</reference>
<name>A0A6C0I399_9ZZZZ</name>